<dbReference type="HOGENOM" id="CLU_1169013_0_0_11"/>
<feature type="transmembrane region" description="Helical" evidence="1">
    <location>
        <begin position="129"/>
        <end position="155"/>
    </location>
</feature>
<dbReference type="RefSeq" id="WP_013131808.1">
    <property type="nucleotide sequence ID" value="NC_014165.1"/>
</dbReference>
<dbReference type="STRING" id="469371.Tbis_1560"/>
<sequence length="227" mass="24529">MESTAERRFGEGPLSRAAALIYTLLVIELLFLATTLPGLIGLVLLERDPGNVPLAALCLLPVGPALSAALYAVHRRRLDLTDLHPARAFWRGYAMNVRGVLKIWVPWLAWMSIVGLTLMNFSAAGVPRWWAGLLVLTAAAGTLWLVNALVITSLFEFRGRDIARLAVYFLFSSPRVTVGNASLLIVAAAITLLATEAVLALLASLLAAALLLNGKPMIDEVMERFTA</sequence>
<keyword evidence="1" id="KW-0812">Transmembrane</keyword>
<dbReference type="Proteomes" id="UP000006640">
    <property type="component" value="Chromosome"/>
</dbReference>
<dbReference type="EMBL" id="CP001874">
    <property type="protein sequence ID" value="ADG88275.1"/>
    <property type="molecule type" value="Genomic_DNA"/>
</dbReference>
<reference evidence="2 3" key="1">
    <citation type="submission" date="2010-01" db="EMBL/GenBank/DDBJ databases">
        <title>The complete genome of Thermobispora bispora DSM 43833.</title>
        <authorList>
            <consortium name="US DOE Joint Genome Institute (JGI-PGF)"/>
            <person name="Lucas S."/>
            <person name="Copeland A."/>
            <person name="Lapidus A."/>
            <person name="Glavina del Rio T."/>
            <person name="Dalin E."/>
            <person name="Tice H."/>
            <person name="Bruce D."/>
            <person name="Goodwin L."/>
            <person name="Pitluck S."/>
            <person name="Kyrpides N."/>
            <person name="Mavromatis K."/>
            <person name="Ivanova N."/>
            <person name="Mikhailova N."/>
            <person name="Chertkov O."/>
            <person name="Brettin T."/>
            <person name="Detter J.C."/>
            <person name="Han C."/>
            <person name="Larimer F."/>
            <person name="Land M."/>
            <person name="Hauser L."/>
            <person name="Markowitz V."/>
            <person name="Cheng J.-F."/>
            <person name="Hugenholtz P."/>
            <person name="Woyke T."/>
            <person name="Wu D."/>
            <person name="Jando M."/>
            <person name="Schneider S."/>
            <person name="Klenk H.-P."/>
            <person name="Eisen J.A."/>
        </authorList>
    </citation>
    <scope>NUCLEOTIDE SEQUENCE [LARGE SCALE GENOMIC DNA]</scope>
    <source>
        <strain evidence="3">ATCC 19993 / DSM 43833 / CBS 139.67 / JCM 10125 / KCTC 9307 / NBRC 14880 / R51</strain>
    </source>
</reference>
<keyword evidence="1" id="KW-1133">Transmembrane helix</keyword>
<proteinExistence type="predicted"/>
<accession>D6YAQ8</accession>
<gene>
    <name evidence="2" type="ordered locus">Tbis_1560</name>
</gene>
<dbReference type="eggNOG" id="COG5578">
    <property type="taxonomic scope" value="Bacteria"/>
</dbReference>
<name>D6YAQ8_THEBD</name>
<feature type="transmembrane region" description="Helical" evidence="1">
    <location>
        <begin position="167"/>
        <end position="191"/>
    </location>
</feature>
<keyword evidence="1" id="KW-0472">Membrane</keyword>
<dbReference type="KEGG" id="tbi:Tbis_1560"/>
<evidence type="ECO:0000313" key="2">
    <source>
        <dbReference type="EMBL" id="ADG88275.1"/>
    </source>
</evidence>
<dbReference type="OrthoDB" id="4211860at2"/>
<organism evidence="2 3">
    <name type="scientific">Thermobispora bispora (strain ATCC 19993 / DSM 43833 / CBS 139.67 / JCM 10125 / KCTC 9307 / NBRC 14880 / R51)</name>
    <dbReference type="NCBI Taxonomy" id="469371"/>
    <lineage>
        <taxon>Bacteria</taxon>
        <taxon>Bacillati</taxon>
        <taxon>Actinomycetota</taxon>
        <taxon>Actinomycetes</taxon>
        <taxon>Streptosporangiales</taxon>
        <taxon>Streptosporangiaceae</taxon>
        <taxon>Thermobispora</taxon>
    </lineage>
</organism>
<feature type="transmembrane region" description="Helical" evidence="1">
    <location>
        <begin position="197"/>
        <end position="214"/>
    </location>
</feature>
<keyword evidence="3" id="KW-1185">Reference proteome</keyword>
<protein>
    <recommendedName>
        <fullName evidence="4">DUF624 domain-containing protein</fullName>
    </recommendedName>
</protein>
<feature type="transmembrane region" description="Helical" evidence="1">
    <location>
        <begin position="103"/>
        <end position="123"/>
    </location>
</feature>
<evidence type="ECO:0000313" key="3">
    <source>
        <dbReference type="Proteomes" id="UP000006640"/>
    </source>
</evidence>
<dbReference type="AlphaFoldDB" id="D6YAQ8"/>
<feature type="transmembrane region" description="Helical" evidence="1">
    <location>
        <begin position="51"/>
        <end position="73"/>
    </location>
</feature>
<evidence type="ECO:0000256" key="1">
    <source>
        <dbReference type="SAM" id="Phobius"/>
    </source>
</evidence>
<evidence type="ECO:0008006" key="4">
    <source>
        <dbReference type="Google" id="ProtNLM"/>
    </source>
</evidence>
<feature type="transmembrane region" description="Helical" evidence="1">
    <location>
        <begin position="20"/>
        <end position="45"/>
    </location>
</feature>